<dbReference type="InterPro" id="IPR005064">
    <property type="entry name" value="BUG"/>
</dbReference>
<dbReference type="Gene3D" id="3.40.190.10">
    <property type="entry name" value="Periplasmic binding protein-like II"/>
    <property type="match status" value="1"/>
</dbReference>
<sequence>MGSSIFRRAAPVLAMLAFSAFCAHAGAEPFPNKDRPVRLIVPFTAGSSFDAGARAYAQALSEDLGANVVVENRPGADGVIGVSAAKTAAPDGYTILFTSLSTQVVNPHIFKKLAYDPINDFIPLIGTMKTTLVMAVGPSFPQGTAADFLGAARKNPGKHTYASYTATTKMAGQMVAKAAGVDYLNIPYKSLNDAMSNMLGGLVDMIAADMPSIQPFFSKGVRPLAVLAPARLSAYPDIPTLAEYGLADVDIAGWFAAYVPKGTPADVTQILTDSLRKAAKSKYVRDFVATFGIETFPLEGEALSTYQKAELEKWGKAVRDAGLYGTL</sequence>
<dbReference type="InterPro" id="IPR042100">
    <property type="entry name" value="Bug_dom1"/>
</dbReference>
<proteinExistence type="inferred from homology"/>
<dbReference type="SUPFAM" id="SSF53850">
    <property type="entry name" value="Periplasmic binding protein-like II"/>
    <property type="match status" value="1"/>
</dbReference>
<dbReference type="Gene3D" id="3.40.190.150">
    <property type="entry name" value="Bordetella uptake gene, domain 1"/>
    <property type="match status" value="1"/>
</dbReference>
<dbReference type="Pfam" id="PF03401">
    <property type="entry name" value="TctC"/>
    <property type="match status" value="1"/>
</dbReference>
<dbReference type="Proteomes" id="UP000007564">
    <property type="component" value="Chromosome"/>
</dbReference>
<dbReference type="PANTHER" id="PTHR42928:SF5">
    <property type="entry name" value="BLR1237 PROTEIN"/>
    <property type="match status" value="1"/>
</dbReference>
<name>A0A0C6P5L1_BORBO</name>
<gene>
    <name evidence="3" type="ORF">BN112_2853</name>
</gene>
<evidence type="ECO:0000256" key="2">
    <source>
        <dbReference type="SAM" id="SignalP"/>
    </source>
</evidence>
<dbReference type="EMBL" id="HE965806">
    <property type="protein sequence ID" value="CCJ54770.1"/>
    <property type="molecule type" value="Genomic_DNA"/>
</dbReference>
<reference evidence="3 4" key="1">
    <citation type="journal article" date="2012" name="BMC Genomics">
        <title>Comparative genomics of the classical Bordetella subspecies: the evolution and exchange of virulence-associated diversity amongst closely related pathogens.</title>
        <authorList>
            <person name="Park J."/>
            <person name="Zhang Y."/>
            <person name="Buboltz A.M."/>
            <person name="Zhang X."/>
            <person name="Schuster S.C."/>
            <person name="Ahuja U."/>
            <person name="Liu M."/>
            <person name="Miller J.F."/>
            <person name="Sebaihia M."/>
            <person name="Bentley S.D."/>
            <person name="Parkhill J."/>
            <person name="Harvill E.T."/>
        </authorList>
    </citation>
    <scope>NUCLEOTIDE SEQUENCE [LARGE SCALE GENOMIC DNA]</scope>
    <source>
        <strain evidence="3 4">253</strain>
    </source>
</reference>
<protein>
    <submittedName>
        <fullName evidence="3">Putative exported protein</fullName>
    </submittedName>
</protein>
<dbReference type="KEGG" id="bbh:BN112_2853"/>
<evidence type="ECO:0000313" key="3">
    <source>
        <dbReference type="EMBL" id="CCJ54770.1"/>
    </source>
</evidence>
<accession>A0A0C6P5L1</accession>
<dbReference type="AlphaFoldDB" id="A0A0C6P5L1"/>
<dbReference type="HOGENOM" id="CLU_045683_0_1_4"/>
<feature type="signal peptide" evidence="2">
    <location>
        <begin position="1"/>
        <end position="25"/>
    </location>
</feature>
<dbReference type="RefSeq" id="WP_015064593.1">
    <property type="nucleotide sequence ID" value="NC_019382.1"/>
</dbReference>
<keyword evidence="2" id="KW-0732">Signal</keyword>
<dbReference type="PANTHER" id="PTHR42928">
    <property type="entry name" value="TRICARBOXYLATE-BINDING PROTEIN"/>
    <property type="match status" value="1"/>
</dbReference>
<dbReference type="OrthoDB" id="8678477at2"/>
<feature type="chain" id="PRO_5002189896" evidence="2">
    <location>
        <begin position="26"/>
        <end position="327"/>
    </location>
</feature>
<comment type="similarity">
    <text evidence="1">Belongs to the UPF0065 (bug) family.</text>
</comment>
<dbReference type="CDD" id="cd07012">
    <property type="entry name" value="PBP2_Bug_TTT"/>
    <property type="match status" value="1"/>
</dbReference>
<evidence type="ECO:0000256" key="1">
    <source>
        <dbReference type="ARBA" id="ARBA00006987"/>
    </source>
</evidence>
<dbReference type="PIRSF" id="PIRSF017082">
    <property type="entry name" value="YflP"/>
    <property type="match status" value="1"/>
</dbReference>
<evidence type="ECO:0000313" key="4">
    <source>
        <dbReference type="Proteomes" id="UP000007564"/>
    </source>
</evidence>
<organism evidence="3 4">
    <name type="scientific">Bordetella bronchiseptica 253</name>
    <dbReference type="NCBI Taxonomy" id="568707"/>
    <lineage>
        <taxon>Bacteria</taxon>
        <taxon>Pseudomonadati</taxon>
        <taxon>Pseudomonadota</taxon>
        <taxon>Betaproteobacteria</taxon>
        <taxon>Burkholderiales</taxon>
        <taxon>Alcaligenaceae</taxon>
        <taxon>Bordetella</taxon>
    </lineage>
</organism>